<accession>A0A1W2EPS6</accession>
<sequence length="439" mass="48062">MARDTLTGSRIRERRVMAGMKQSDLARFAGISPSYLNLIEHNRRRIGGKLLVAISHVLKVEPSLLTQGAEATLIATLREAAQDRGRGEDGSAGPPPPETALLEEFAGRFPGWAWLLADSQRRMDALERTVESLTDRMTHDPHLAASLHEMLSTVTAIRSTAAILAEPGEIEPEWRDRFHRNLNEDSRRLADSSQALVRYLETVDDVSADLGSPQEEVDAFLDSHGWNFATLEEGGSIDDVLKDSDLGPVSLYLLEQVLSRYAEDAAALPMSRLIDALNEVGPDPLALSLRVRVDPARVMRRLAALPASAGAGWFGLAACDASGTLIFRKALKDFPLPRYGAACALWPLFTALSRPNVVLTQELEQTGRDPAHFRAYAVAQPVGTPQLNRDPMLVAHMLLVPQEAADVADDPLRVGVSCRICPRTECEGRREPSILAESF</sequence>
<dbReference type="STRING" id="1387277.SAMN06295998_13613"/>
<dbReference type="CDD" id="cd00093">
    <property type="entry name" value="HTH_XRE"/>
    <property type="match status" value="1"/>
</dbReference>
<evidence type="ECO:0000313" key="3">
    <source>
        <dbReference type="Proteomes" id="UP000192330"/>
    </source>
</evidence>
<feature type="domain" description="HTH cro/C1-type" evidence="1">
    <location>
        <begin position="11"/>
        <end position="65"/>
    </location>
</feature>
<dbReference type="InterPro" id="IPR018653">
    <property type="entry name" value="ScfR_C"/>
</dbReference>
<dbReference type="GO" id="GO:0003677">
    <property type="term" value="F:DNA binding"/>
    <property type="evidence" value="ECO:0007669"/>
    <property type="project" value="InterPro"/>
</dbReference>
<dbReference type="PROSITE" id="PS50943">
    <property type="entry name" value="HTH_CROC1"/>
    <property type="match status" value="1"/>
</dbReference>
<protein>
    <recommendedName>
        <fullName evidence="1">HTH cro/C1-type domain-containing protein</fullName>
    </recommendedName>
</protein>
<organism evidence="2 3">
    <name type="scientific">Primorskyibacter flagellatus</name>
    <dbReference type="NCBI Taxonomy" id="1387277"/>
    <lineage>
        <taxon>Bacteria</taxon>
        <taxon>Pseudomonadati</taxon>
        <taxon>Pseudomonadota</taxon>
        <taxon>Alphaproteobacteria</taxon>
        <taxon>Rhodobacterales</taxon>
        <taxon>Roseobacteraceae</taxon>
        <taxon>Primorskyibacter</taxon>
    </lineage>
</organism>
<dbReference type="AlphaFoldDB" id="A0A1W2EPS6"/>
<reference evidence="2 3" key="1">
    <citation type="submission" date="2017-04" db="EMBL/GenBank/DDBJ databases">
        <authorList>
            <person name="Afonso C.L."/>
            <person name="Miller P.J."/>
            <person name="Scott M.A."/>
            <person name="Spackman E."/>
            <person name="Goraichik I."/>
            <person name="Dimitrov K.M."/>
            <person name="Suarez D.L."/>
            <person name="Swayne D.E."/>
        </authorList>
    </citation>
    <scope>NUCLEOTIDE SEQUENCE [LARGE SCALE GENOMIC DNA]</scope>
    <source>
        <strain evidence="2 3">CGMCC 1.12644</strain>
    </source>
</reference>
<dbReference type="SUPFAM" id="SSF47413">
    <property type="entry name" value="lambda repressor-like DNA-binding domains"/>
    <property type="match status" value="1"/>
</dbReference>
<dbReference type="Proteomes" id="UP000192330">
    <property type="component" value="Unassembled WGS sequence"/>
</dbReference>
<keyword evidence="3" id="KW-1185">Reference proteome</keyword>
<gene>
    <name evidence="2" type="ORF">SAMN06295998_13613</name>
</gene>
<dbReference type="InterPro" id="IPR010982">
    <property type="entry name" value="Lambda_DNA-bd_dom_sf"/>
</dbReference>
<proteinExistence type="predicted"/>
<dbReference type="SMART" id="SM00530">
    <property type="entry name" value="HTH_XRE"/>
    <property type="match status" value="1"/>
</dbReference>
<dbReference type="InterPro" id="IPR001387">
    <property type="entry name" value="Cro/C1-type_HTH"/>
</dbReference>
<dbReference type="EMBL" id="FWYD01000036">
    <property type="protein sequence ID" value="SMD11714.1"/>
    <property type="molecule type" value="Genomic_DNA"/>
</dbReference>
<dbReference type="Pfam" id="PF09856">
    <property type="entry name" value="ScfRs"/>
    <property type="match status" value="1"/>
</dbReference>
<dbReference type="Gene3D" id="1.10.260.40">
    <property type="entry name" value="lambda repressor-like DNA-binding domains"/>
    <property type="match status" value="1"/>
</dbReference>
<evidence type="ECO:0000313" key="2">
    <source>
        <dbReference type="EMBL" id="SMD11714.1"/>
    </source>
</evidence>
<dbReference type="RefSeq" id="WP_084355093.1">
    <property type="nucleotide sequence ID" value="NZ_FWYD01000036.1"/>
</dbReference>
<name>A0A1W2EPS6_9RHOB</name>
<dbReference type="OrthoDB" id="7790108at2"/>
<dbReference type="Pfam" id="PF01381">
    <property type="entry name" value="HTH_3"/>
    <property type="match status" value="1"/>
</dbReference>
<evidence type="ECO:0000259" key="1">
    <source>
        <dbReference type="PROSITE" id="PS50943"/>
    </source>
</evidence>